<keyword evidence="3" id="KW-1185">Reference proteome</keyword>
<keyword evidence="1" id="KW-0472">Membrane</keyword>
<organism evidence="2 3">
    <name type="scientific">Gonium pectorale</name>
    <name type="common">Green alga</name>
    <dbReference type="NCBI Taxonomy" id="33097"/>
    <lineage>
        <taxon>Eukaryota</taxon>
        <taxon>Viridiplantae</taxon>
        <taxon>Chlorophyta</taxon>
        <taxon>core chlorophytes</taxon>
        <taxon>Chlorophyceae</taxon>
        <taxon>CS clade</taxon>
        <taxon>Chlamydomonadales</taxon>
        <taxon>Volvocaceae</taxon>
        <taxon>Gonium</taxon>
    </lineage>
</organism>
<dbReference type="AlphaFoldDB" id="A0A150GK23"/>
<proteinExistence type="predicted"/>
<gene>
    <name evidence="2" type="ORF">GPECTOR_18g35</name>
</gene>
<keyword evidence="1" id="KW-0812">Transmembrane</keyword>
<keyword evidence="1" id="KW-1133">Transmembrane helix</keyword>
<comment type="caution">
    <text evidence="2">The sequence shown here is derived from an EMBL/GenBank/DDBJ whole genome shotgun (WGS) entry which is preliminary data.</text>
</comment>
<reference evidence="3" key="1">
    <citation type="journal article" date="2016" name="Nat. Commun.">
        <title>The Gonium pectorale genome demonstrates co-option of cell cycle regulation during the evolution of multicellularity.</title>
        <authorList>
            <person name="Hanschen E.R."/>
            <person name="Marriage T.N."/>
            <person name="Ferris P.J."/>
            <person name="Hamaji T."/>
            <person name="Toyoda A."/>
            <person name="Fujiyama A."/>
            <person name="Neme R."/>
            <person name="Noguchi H."/>
            <person name="Minakuchi Y."/>
            <person name="Suzuki M."/>
            <person name="Kawai-Toyooka H."/>
            <person name="Smith D.R."/>
            <person name="Sparks H."/>
            <person name="Anderson J."/>
            <person name="Bakaric R."/>
            <person name="Luria V."/>
            <person name="Karger A."/>
            <person name="Kirschner M.W."/>
            <person name="Durand P.M."/>
            <person name="Michod R.E."/>
            <person name="Nozaki H."/>
            <person name="Olson B.J."/>
        </authorList>
    </citation>
    <scope>NUCLEOTIDE SEQUENCE [LARGE SCALE GENOMIC DNA]</scope>
    <source>
        <strain evidence="3">NIES-2863</strain>
    </source>
</reference>
<dbReference type="Proteomes" id="UP000075714">
    <property type="component" value="Unassembled WGS sequence"/>
</dbReference>
<accession>A0A150GK23</accession>
<sequence>MTIKTTSHFRVQPPAPAPSALLPAAVLTAAVKSPASPTPSTPSDTDDEDAVNTIVRAEMALSVFPGLDRPAAAELGAACAALGLSLSDARRLLARPHGERLLFAALRRAPGLGDPAAARIVRCCYESMWRGVIWEGVVGAALALAVGLGAYGLAGRVRDACRLALERAEKLEEIANDAVRTAAR</sequence>
<protein>
    <submittedName>
        <fullName evidence="2">Uncharacterized protein</fullName>
    </submittedName>
</protein>
<evidence type="ECO:0000256" key="1">
    <source>
        <dbReference type="SAM" id="Phobius"/>
    </source>
</evidence>
<evidence type="ECO:0000313" key="3">
    <source>
        <dbReference type="Proteomes" id="UP000075714"/>
    </source>
</evidence>
<name>A0A150GK23_GONPE</name>
<evidence type="ECO:0000313" key="2">
    <source>
        <dbReference type="EMBL" id="KXZ50055.1"/>
    </source>
</evidence>
<dbReference type="EMBL" id="LSYV01000019">
    <property type="protein sequence ID" value="KXZ50055.1"/>
    <property type="molecule type" value="Genomic_DNA"/>
</dbReference>
<feature type="transmembrane region" description="Helical" evidence="1">
    <location>
        <begin position="132"/>
        <end position="154"/>
    </location>
</feature>